<dbReference type="AlphaFoldDB" id="A0A504YYQ2"/>
<sequence length="166" mass="18718">MLKFIPSSERSSSVVALGDDALPSHRFSGIVRNADKDEFQISLNLQMSMARVGLLFCISSIFDPLGFIAPWVIPRKRLLQALNKDGRGWDQPVTKSEEHQWRTWRQSMEHLGTIELPRCVLPRDSNAGTRRASSFFDTSKTAYGAVACLFSSQVMSETLFFTAWES</sequence>
<protein>
    <submittedName>
        <fullName evidence="2">Uncharacterized protein</fullName>
    </submittedName>
</protein>
<dbReference type="EMBL" id="SUNJ01001670">
    <property type="protein sequence ID" value="TPP66553.1"/>
    <property type="molecule type" value="Genomic_DNA"/>
</dbReference>
<proteinExistence type="predicted"/>
<gene>
    <name evidence="2" type="ORF">FGIG_07317</name>
</gene>
<reference evidence="2 3" key="1">
    <citation type="submission" date="2019-04" db="EMBL/GenBank/DDBJ databases">
        <title>Annotation for the trematode Fasciola gigantica.</title>
        <authorList>
            <person name="Choi Y.-J."/>
        </authorList>
    </citation>
    <scope>NUCLEOTIDE SEQUENCE [LARGE SCALE GENOMIC DNA]</scope>
    <source>
        <strain evidence="2">Uganda_cow_1</strain>
    </source>
</reference>
<comment type="caution">
    <text evidence="2">The sequence shown here is derived from an EMBL/GenBank/DDBJ whole genome shotgun (WGS) entry which is preliminary data.</text>
</comment>
<evidence type="ECO:0000256" key="1">
    <source>
        <dbReference type="SAM" id="Phobius"/>
    </source>
</evidence>
<dbReference type="InterPro" id="IPR008042">
    <property type="entry name" value="Retrotrans_Pao"/>
</dbReference>
<keyword evidence="1" id="KW-0812">Transmembrane</keyword>
<dbReference type="OrthoDB" id="10057690at2759"/>
<evidence type="ECO:0000313" key="3">
    <source>
        <dbReference type="Proteomes" id="UP000316759"/>
    </source>
</evidence>
<evidence type="ECO:0000313" key="2">
    <source>
        <dbReference type="EMBL" id="TPP66553.1"/>
    </source>
</evidence>
<keyword evidence="1" id="KW-0472">Membrane</keyword>
<dbReference type="PANTHER" id="PTHR47331">
    <property type="entry name" value="PHD-TYPE DOMAIN-CONTAINING PROTEIN"/>
    <property type="match status" value="1"/>
</dbReference>
<keyword evidence="3" id="KW-1185">Reference proteome</keyword>
<feature type="transmembrane region" description="Helical" evidence="1">
    <location>
        <begin position="52"/>
        <end position="73"/>
    </location>
</feature>
<organism evidence="2 3">
    <name type="scientific">Fasciola gigantica</name>
    <name type="common">Giant liver fluke</name>
    <dbReference type="NCBI Taxonomy" id="46835"/>
    <lineage>
        <taxon>Eukaryota</taxon>
        <taxon>Metazoa</taxon>
        <taxon>Spiralia</taxon>
        <taxon>Lophotrochozoa</taxon>
        <taxon>Platyhelminthes</taxon>
        <taxon>Trematoda</taxon>
        <taxon>Digenea</taxon>
        <taxon>Plagiorchiida</taxon>
        <taxon>Echinostomata</taxon>
        <taxon>Echinostomatoidea</taxon>
        <taxon>Fasciolidae</taxon>
        <taxon>Fasciola</taxon>
    </lineage>
</organism>
<keyword evidence="1" id="KW-1133">Transmembrane helix</keyword>
<dbReference type="Pfam" id="PF05380">
    <property type="entry name" value="Peptidase_A17"/>
    <property type="match status" value="1"/>
</dbReference>
<name>A0A504YYQ2_FASGI</name>
<accession>A0A504YYQ2</accession>
<dbReference type="Proteomes" id="UP000316759">
    <property type="component" value="Unassembled WGS sequence"/>
</dbReference>
<dbReference type="STRING" id="46835.A0A504YYQ2"/>